<evidence type="ECO:0000259" key="6">
    <source>
        <dbReference type="PROSITE" id="PS50600"/>
    </source>
</evidence>
<dbReference type="InterPro" id="IPR041320">
    <property type="entry name" value="CxC1"/>
</dbReference>
<evidence type="ECO:0000256" key="4">
    <source>
        <dbReference type="SAM" id="Coils"/>
    </source>
</evidence>
<evidence type="ECO:0000256" key="1">
    <source>
        <dbReference type="ARBA" id="ARBA00005234"/>
    </source>
</evidence>
<keyword evidence="8" id="KW-1185">Reference proteome</keyword>
<dbReference type="InterPro" id="IPR038765">
    <property type="entry name" value="Papain-like_cys_pep_sf"/>
</dbReference>
<sequence length="1275" mass="141070">MPLPPTGKMRSARYNQRVTRTGPGAHFTSPLKPRDKRKNGRVIGLGHDSKPRERVQTRLPSRVPSYLDEDADMAEWIDEEAPSPTPLPPPPSPPPPTLTERTVNTALRLCKAWNLLLPRLEEPFAEYQRSTHAQRPSCIPTSIRHDCTASCGEAVEASVQCLYILHLEQVQVNTCSCMPVAVLLVQHGVFPASPTKPRTGVSIDLLEFYRALFERSCDAITALAAALRTIYDRRGYRVLLRRNPGLRAVDPFREALSNAVTWSSNLQDRLRTRVDAALAAAEDALFGAISAPAPMTVDGHATEAATPTPAMPTPTPVTPTPTPATPGDPRSGSHDAPPSTSPAIDAISTNTRSRLAPPTLEEWGRPLEEGGDVVLGADGCFSYRHLRSAGDGPISYDPTYFVPKEKVHKQQYIVALLEEVNDHLPPQATVVQAYDVGCVTDHSLNLFPILSVGFRERVSFIINAMHAYGHQWVCQLIYNPRLRRGVGLTDGEGVERFWSRIRKLIPLTRSQWLSRQIWMIDQYAAFVNDEGRESLGTWITRQQNKNLAKKQDAALKTLRECRVPVPELRQQWEAQKAAQTSLRSHAPAHLRRELDKVMGLQTQIDAVEKAISEAKQSITTAGASPDSLGLLRGLEATHERLSNQAEALYASLNIHTSFPELRDLPLEFVRTLVMMRDLKINIRKRAVGSFYEWEALDRAVGGRREALGTKLHQSTRKAITNRKPALLKSIQKYNVYCAQLERLRPPGCLIPIPSSLPVTLNGLRDDPTFYEDVWITPSSGSIPRWLDDIDVRDGIRSLHAIDRCAEEAARLNQERQNLCLWLDKELAIVGKAMETLTDLPLQQRQSNLQYLRLSWAPALRLQPEPSAQGDVDFGPGANPGPHAAGANRVVHAAGTSVQGDVILIPGANPGLHAAGRQPTNRVAHAAGGAGPVAHADAPASRAGITRVVDAADAPAAYAGTAASTVSAATIIMEEEAEEGLFAEHEGNVSPEELDPGTLSDADETLLIHDILSDADINDEEEESAGVDAVAMQFEIKWECPTRLSIDNTLIQDMHRRNASLTVYQTRHSRVVVALDGRPNHPIEAEDVDHIISPTGRLNSFGMNGLAASFQSIFGHPNAPTAAVANRCAVLSTYDLHRYWEKPIWLVPIHRRAEEHWVLAVVSIKDETIFFFDSLAQRQGWRRDLRDVMILITRMVVLANRHRFPLHVTTQEDPWIARPLFTMGQPRQSNGHDCGLWVLCMIASILRGHETVGVSEAQMGYIRRMFTDHILTLPYN</sequence>
<evidence type="ECO:0000313" key="8">
    <source>
        <dbReference type="Proteomes" id="UP000620124"/>
    </source>
</evidence>
<feature type="region of interest" description="Disordered" evidence="5">
    <location>
        <begin position="1"/>
        <end position="67"/>
    </location>
</feature>
<dbReference type="SUPFAM" id="SSF54001">
    <property type="entry name" value="Cysteine proteinases"/>
    <property type="match status" value="1"/>
</dbReference>
<feature type="region of interest" description="Disordered" evidence="5">
    <location>
        <begin position="299"/>
        <end position="354"/>
    </location>
</feature>
<dbReference type="Pfam" id="PF18802">
    <property type="entry name" value="CxC1"/>
    <property type="match status" value="1"/>
</dbReference>
<dbReference type="Pfam" id="PF02902">
    <property type="entry name" value="Peptidase_C48"/>
    <property type="match status" value="1"/>
</dbReference>
<protein>
    <submittedName>
        <fullName evidence="7">ULP-PROTEASE domain-containing protein</fullName>
    </submittedName>
</protein>
<keyword evidence="3" id="KW-0378">Hydrolase</keyword>
<evidence type="ECO:0000256" key="2">
    <source>
        <dbReference type="ARBA" id="ARBA00022670"/>
    </source>
</evidence>
<organism evidence="7 8">
    <name type="scientific">Mycena venus</name>
    <dbReference type="NCBI Taxonomy" id="2733690"/>
    <lineage>
        <taxon>Eukaryota</taxon>
        <taxon>Fungi</taxon>
        <taxon>Dikarya</taxon>
        <taxon>Basidiomycota</taxon>
        <taxon>Agaricomycotina</taxon>
        <taxon>Agaricomycetes</taxon>
        <taxon>Agaricomycetidae</taxon>
        <taxon>Agaricales</taxon>
        <taxon>Marasmiineae</taxon>
        <taxon>Mycenaceae</taxon>
        <taxon>Mycena</taxon>
    </lineage>
</organism>
<dbReference type="PANTHER" id="PTHR33096">
    <property type="entry name" value="CXC2 DOMAIN-CONTAINING PROTEIN"/>
    <property type="match status" value="1"/>
</dbReference>
<accession>A0A8H7CE91</accession>
<dbReference type="InterPro" id="IPR040521">
    <property type="entry name" value="KDZ"/>
</dbReference>
<keyword evidence="2 7" id="KW-0645">Protease</keyword>
<feature type="domain" description="Ubiquitin-like protease family profile" evidence="6">
    <location>
        <begin position="1009"/>
        <end position="1244"/>
    </location>
</feature>
<feature type="compositionally biased region" description="Pro residues" evidence="5">
    <location>
        <begin position="309"/>
        <end position="326"/>
    </location>
</feature>
<proteinExistence type="inferred from homology"/>
<feature type="region of interest" description="Disordered" evidence="5">
    <location>
        <begin position="79"/>
        <end position="100"/>
    </location>
</feature>
<evidence type="ECO:0000256" key="3">
    <source>
        <dbReference type="ARBA" id="ARBA00022801"/>
    </source>
</evidence>
<dbReference type="Gene3D" id="3.40.395.10">
    <property type="entry name" value="Adenoviral Proteinase, Chain A"/>
    <property type="match status" value="1"/>
</dbReference>
<gene>
    <name evidence="7" type="ORF">MVEN_02267900</name>
</gene>
<dbReference type="AlphaFoldDB" id="A0A8H7CE91"/>
<dbReference type="PANTHER" id="PTHR33096:SF1">
    <property type="entry name" value="CXC1-LIKE CYSTEINE CLUSTER ASSOCIATED WITH KDZ TRANSPOSASES DOMAIN-CONTAINING PROTEIN"/>
    <property type="match status" value="1"/>
</dbReference>
<dbReference type="Pfam" id="PF18758">
    <property type="entry name" value="KDZ"/>
    <property type="match status" value="1"/>
</dbReference>
<evidence type="ECO:0000313" key="7">
    <source>
        <dbReference type="EMBL" id="KAF7334389.1"/>
    </source>
</evidence>
<keyword evidence="4" id="KW-0175">Coiled coil</keyword>
<feature type="coiled-coil region" evidence="4">
    <location>
        <begin position="597"/>
        <end position="651"/>
    </location>
</feature>
<dbReference type="OrthoDB" id="3253684at2759"/>
<dbReference type="PROSITE" id="PS50600">
    <property type="entry name" value="ULP_PROTEASE"/>
    <property type="match status" value="1"/>
</dbReference>
<dbReference type="GO" id="GO:0006508">
    <property type="term" value="P:proteolysis"/>
    <property type="evidence" value="ECO:0007669"/>
    <property type="project" value="UniProtKB-KW"/>
</dbReference>
<dbReference type="Proteomes" id="UP000620124">
    <property type="component" value="Unassembled WGS sequence"/>
</dbReference>
<dbReference type="GO" id="GO:0008234">
    <property type="term" value="F:cysteine-type peptidase activity"/>
    <property type="evidence" value="ECO:0007669"/>
    <property type="project" value="InterPro"/>
</dbReference>
<feature type="compositionally biased region" description="Pro residues" evidence="5">
    <location>
        <begin position="83"/>
        <end position="97"/>
    </location>
</feature>
<comment type="similarity">
    <text evidence="1">Belongs to the peptidase C48 family.</text>
</comment>
<name>A0A8H7CE91_9AGAR</name>
<reference evidence="7" key="1">
    <citation type="submission" date="2020-05" db="EMBL/GenBank/DDBJ databases">
        <title>Mycena genomes resolve the evolution of fungal bioluminescence.</title>
        <authorList>
            <person name="Tsai I.J."/>
        </authorList>
    </citation>
    <scope>NUCLEOTIDE SEQUENCE</scope>
    <source>
        <strain evidence="7">CCC161011</strain>
    </source>
</reference>
<dbReference type="EMBL" id="JACAZI010000026">
    <property type="protein sequence ID" value="KAF7334389.1"/>
    <property type="molecule type" value="Genomic_DNA"/>
</dbReference>
<feature type="compositionally biased region" description="Basic and acidic residues" evidence="5">
    <location>
        <begin position="47"/>
        <end position="56"/>
    </location>
</feature>
<dbReference type="GO" id="GO:0019783">
    <property type="term" value="F:ubiquitin-like protein peptidase activity"/>
    <property type="evidence" value="ECO:0007669"/>
    <property type="project" value="UniProtKB-ARBA"/>
</dbReference>
<evidence type="ECO:0000256" key="5">
    <source>
        <dbReference type="SAM" id="MobiDB-lite"/>
    </source>
</evidence>
<comment type="caution">
    <text evidence="7">The sequence shown here is derived from an EMBL/GenBank/DDBJ whole genome shotgun (WGS) entry which is preliminary data.</text>
</comment>
<dbReference type="InterPro" id="IPR003653">
    <property type="entry name" value="Peptidase_C48_C"/>
</dbReference>